<evidence type="ECO:0000256" key="8">
    <source>
        <dbReference type="SAM" id="MobiDB-lite"/>
    </source>
</evidence>
<feature type="binding site" evidence="6">
    <location>
        <position position="431"/>
    </location>
    <ligand>
        <name>L-glutamate</name>
        <dbReference type="ChEBI" id="CHEBI:29985"/>
    </ligand>
</feature>
<dbReference type="STRING" id="1385515.GCA_000423325_00635"/>
<dbReference type="InterPro" id="IPR000101">
    <property type="entry name" value="GGT_peptidase"/>
</dbReference>
<dbReference type="OrthoDB" id="5297205at2"/>
<evidence type="ECO:0000313" key="10">
    <source>
        <dbReference type="EMBL" id="KGO98930.1"/>
    </source>
</evidence>
<evidence type="ECO:0000256" key="4">
    <source>
        <dbReference type="ARBA" id="ARBA00047417"/>
    </source>
</evidence>
<dbReference type="EC" id="3.4.19.13" evidence="7"/>
<comment type="similarity">
    <text evidence="7">Belongs to the gamma-glutamyltransferase family.</text>
</comment>
<feature type="chain" id="PRO_5001966599" description="Glutathione hydrolase proenzyme" evidence="9">
    <location>
        <begin position="22"/>
        <end position="594"/>
    </location>
</feature>
<evidence type="ECO:0000256" key="3">
    <source>
        <dbReference type="ARBA" id="ARBA00023315"/>
    </source>
</evidence>
<dbReference type="eggNOG" id="COG0405">
    <property type="taxonomic scope" value="Bacteria"/>
</dbReference>
<protein>
    <recommendedName>
        <fullName evidence="7">Glutathione hydrolase proenzyme</fullName>
        <ecNumber evidence="7">2.3.2.2</ecNumber>
        <ecNumber evidence="7">3.4.19.13</ecNumber>
    </recommendedName>
    <component>
        <recommendedName>
            <fullName evidence="7">Glutathione hydrolase large chain</fullName>
        </recommendedName>
    </component>
    <component>
        <recommendedName>
            <fullName evidence="7">Glutathione hydrolase small chain</fullName>
        </recommendedName>
    </component>
</protein>
<comment type="caution">
    <text evidence="10">The sequence shown here is derived from an EMBL/GenBank/DDBJ whole genome shotgun (WGS) entry which is preliminary data.</text>
</comment>
<keyword evidence="7" id="KW-0317">Glutathione biosynthesis</keyword>
<evidence type="ECO:0000256" key="1">
    <source>
        <dbReference type="ARBA" id="ARBA00001049"/>
    </source>
</evidence>
<keyword evidence="3 7" id="KW-0012">Acyltransferase</keyword>
<keyword evidence="7" id="KW-0865">Zymogen</keyword>
<dbReference type="Pfam" id="PF01019">
    <property type="entry name" value="G_glu_transpept"/>
    <property type="match status" value="1"/>
</dbReference>
<dbReference type="UniPathway" id="UPA00204"/>
<dbReference type="InterPro" id="IPR043137">
    <property type="entry name" value="GGT_ssub_C"/>
</dbReference>
<evidence type="ECO:0000313" key="11">
    <source>
        <dbReference type="Proteomes" id="UP000030003"/>
    </source>
</evidence>
<keyword evidence="9" id="KW-0732">Signal</keyword>
<evidence type="ECO:0000256" key="7">
    <source>
        <dbReference type="RuleBase" id="RU368036"/>
    </source>
</evidence>
<organism evidence="10 11">
    <name type="scientific">Lysobacter defluvii IMMIB APB-9 = DSM 18482</name>
    <dbReference type="NCBI Taxonomy" id="1385515"/>
    <lineage>
        <taxon>Bacteria</taxon>
        <taxon>Pseudomonadati</taxon>
        <taxon>Pseudomonadota</taxon>
        <taxon>Gammaproteobacteria</taxon>
        <taxon>Lysobacterales</taxon>
        <taxon>Lysobacteraceae</taxon>
        <taxon>Novilysobacter</taxon>
    </lineage>
</organism>
<feature type="region of interest" description="Disordered" evidence="8">
    <location>
        <begin position="571"/>
        <end position="594"/>
    </location>
</feature>
<dbReference type="InterPro" id="IPR029055">
    <property type="entry name" value="Ntn_hydrolases_N"/>
</dbReference>
<dbReference type="Gene3D" id="1.10.246.130">
    <property type="match status" value="1"/>
</dbReference>
<dbReference type="EC" id="2.3.2.2" evidence="7"/>
<comment type="catalytic activity">
    <reaction evidence="2 7">
        <text>glutathione + H2O = L-cysteinylglycine + L-glutamate</text>
        <dbReference type="Rhea" id="RHEA:28807"/>
        <dbReference type="ChEBI" id="CHEBI:15377"/>
        <dbReference type="ChEBI" id="CHEBI:29985"/>
        <dbReference type="ChEBI" id="CHEBI:57925"/>
        <dbReference type="ChEBI" id="CHEBI:61694"/>
        <dbReference type="EC" id="3.4.19.13"/>
    </reaction>
</comment>
<sequence length="594" mass="62300">MRPLSRSLFLSVLLAGLTACAGLGAPATTAAPAPADAKAGIAAEQAPPGAAIASAHSLATDAGMEVLAAGGNAFDAAVAVSAALSVVEPISSGIGGGGFFLLHDAATGRDVFVDARETAPAAATPEVYLDDAGELDRDTATNGPWAAGIPGLPAALVHVSEEYGRLPLATALAPAIRLARDGFEVYPRLERGYAARAKVMERYPGTREVFLADGDPPKAGEILRQPDLARTLELLAERGHDGFYRGEVAEKLVAGVAAEGGRWDPAELAAYQVREREPIVFDYRGWTITTAPPPSSGGVALAQMLQILSGWNLDELEAADRIHLTAEAMRRAYRDRTFYLGDPDFVDVPVDILTDPDYARGLRATIHPGKATPSELLSGQPTPLEDEETTHFSIIDAEGNRAAVTQTVNLLFGSGLVAPGTGVLLNNEMDDFALKPGTPNAFGVMGFEANAVEPGKRMLSSMTPTFMESGERVAVLGTPGGSRIITMVLLGILGYADGLGAQEVAALPRFHHQWMPDRIQAEPGAVPAEAARKLEAMGHALDLPPDEVQAGASSHSWGNLQTVLWDRARGTLEGGADPRNPVGSAEVRLEEATR</sequence>
<feature type="binding site" evidence="6">
    <location>
        <position position="481"/>
    </location>
    <ligand>
        <name>L-glutamate</name>
        <dbReference type="ChEBI" id="CHEBI:29985"/>
    </ligand>
</feature>
<feature type="binding site" evidence="6">
    <location>
        <position position="116"/>
    </location>
    <ligand>
        <name>L-glutamate</name>
        <dbReference type="ChEBI" id="CHEBI:29985"/>
    </ligand>
</feature>
<dbReference type="SUPFAM" id="SSF56235">
    <property type="entry name" value="N-terminal nucleophile aminohydrolases (Ntn hydrolases)"/>
    <property type="match status" value="1"/>
</dbReference>
<dbReference type="GO" id="GO:0006751">
    <property type="term" value="P:glutathione catabolic process"/>
    <property type="evidence" value="ECO:0007669"/>
    <property type="project" value="UniProtKB-UniRule"/>
</dbReference>
<dbReference type="AlphaFoldDB" id="A0A0A0M792"/>
<keyword evidence="7 10" id="KW-0808">Transferase</keyword>
<comment type="PTM">
    <text evidence="7">Cleaved by autocatalysis into a large and a small subunit.</text>
</comment>
<dbReference type="PANTHER" id="PTHR43199:SF6">
    <property type="entry name" value="GLUTATHIONE HYDROLASE PROENZYME"/>
    <property type="match status" value="1"/>
</dbReference>
<dbReference type="Gene3D" id="3.60.20.40">
    <property type="match status" value="1"/>
</dbReference>
<evidence type="ECO:0000256" key="2">
    <source>
        <dbReference type="ARBA" id="ARBA00001089"/>
    </source>
</evidence>
<feature type="active site" description="Nucleophile" evidence="5">
    <location>
        <position position="389"/>
    </location>
</feature>
<dbReference type="NCBIfam" id="TIGR00066">
    <property type="entry name" value="g_glut_trans"/>
    <property type="match status" value="1"/>
</dbReference>
<dbReference type="RefSeq" id="WP_036136625.1">
    <property type="nucleotide sequence ID" value="NZ_AUHT01000005.1"/>
</dbReference>
<keyword evidence="11" id="KW-1185">Reference proteome</keyword>
<name>A0A0A0M792_9GAMM</name>
<dbReference type="InterPro" id="IPR043138">
    <property type="entry name" value="GGT_lsub"/>
</dbReference>
<dbReference type="PANTHER" id="PTHR43199">
    <property type="entry name" value="GLUTATHIONE HYDROLASE"/>
    <property type="match status" value="1"/>
</dbReference>
<feature type="binding site" evidence="6">
    <location>
        <begin position="460"/>
        <end position="461"/>
    </location>
    <ligand>
        <name>L-glutamate</name>
        <dbReference type="ChEBI" id="CHEBI:29985"/>
    </ligand>
</feature>
<comment type="catalytic activity">
    <reaction evidence="4 7">
        <text>an N-terminal (5-L-glutamyl)-[peptide] + an alpha-amino acid = 5-L-glutamyl amino acid + an N-terminal L-alpha-aminoacyl-[peptide]</text>
        <dbReference type="Rhea" id="RHEA:23904"/>
        <dbReference type="Rhea" id="RHEA-COMP:9780"/>
        <dbReference type="Rhea" id="RHEA-COMP:9795"/>
        <dbReference type="ChEBI" id="CHEBI:77644"/>
        <dbReference type="ChEBI" id="CHEBI:78597"/>
        <dbReference type="ChEBI" id="CHEBI:78599"/>
        <dbReference type="ChEBI" id="CHEBI:78608"/>
        <dbReference type="EC" id="2.3.2.2"/>
    </reaction>
</comment>
<feature type="signal peptide" evidence="9">
    <location>
        <begin position="1"/>
        <end position="21"/>
    </location>
</feature>
<dbReference type="GO" id="GO:0103068">
    <property type="term" value="F:leukotriene C4 gamma-glutamyl transferase activity"/>
    <property type="evidence" value="ECO:0007669"/>
    <property type="project" value="UniProtKB-EC"/>
</dbReference>
<dbReference type="Proteomes" id="UP000030003">
    <property type="component" value="Unassembled WGS sequence"/>
</dbReference>
<reference evidence="10 11" key="1">
    <citation type="submission" date="2013-08" db="EMBL/GenBank/DDBJ databases">
        <title>Genomic analysis of Lysobacter defluvii.</title>
        <authorList>
            <person name="Wang Q."/>
            <person name="Wang G."/>
        </authorList>
    </citation>
    <scope>NUCLEOTIDE SEQUENCE [LARGE SCALE GENOMIC DNA]</scope>
    <source>
        <strain evidence="10 11">IMMIB APB-9</strain>
    </source>
</reference>
<comment type="subunit">
    <text evidence="7">This enzyme consists of two polypeptide chains, which are synthesized in precursor form from a single polypeptide.</text>
</comment>
<evidence type="ECO:0000256" key="9">
    <source>
        <dbReference type="SAM" id="SignalP"/>
    </source>
</evidence>
<evidence type="ECO:0000256" key="6">
    <source>
        <dbReference type="PIRSR" id="PIRSR600101-2"/>
    </source>
</evidence>
<proteinExistence type="inferred from homology"/>
<accession>A0A0A0M792</accession>
<evidence type="ECO:0000256" key="5">
    <source>
        <dbReference type="PIRSR" id="PIRSR600101-1"/>
    </source>
</evidence>
<dbReference type="GO" id="GO:0006750">
    <property type="term" value="P:glutathione biosynthetic process"/>
    <property type="evidence" value="ECO:0007669"/>
    <property type="project" value="UniProtKB-KW"/>
</dbReference>
<dbReference type="PRINTS" id="PR01210">
    <property type="entry name" value="GGTRANSPTASE"/>
</dbReference>
<dbReference type="EMBL" id="AVBH01000040">
    <property type="protein sequence ID" value="KGO98930.1"/>
    <property type="molecule type" value="Genomic_DNA"/>
</dbReference>
<comment type="catalytic activity">
    <reaction evidence="1 7">
        <text>an S-substituted glutathione + H2O = an S-substituted L-cysteinylglycine + L-glutamate</text>
        <dbReference type="Rhea" id="RHEA:59468"/>
        <dbReference type="ChEBI" id="CHEBI:15377"/>
        <dbReference type="ChEBI" id="CHEBI:29985"/>
        <dbReference type="ChEBI" id="CHEBI:90779"/>
        <dbReference type="ChEBI" id="CHEBI:143103"/>
        <dbReference type="EC" id="3.4.19.13"/>
    </reaction>
</comment>
<feature type="binding site" evidence="6">
    <location>
        <begin position="407"/>
        <end position="409"/>
    </location>
    <ligand>
        <name>L-glutamate</name>
        <dbReference type="ChEBI" id="CHEBI:29985"/>
    </ligand>
</feature>
<keyword evidence="7" id="KW-0378">Hydrolase</keyword>
<dbReference type="GO" id="GO:0036374">
    <property type="term" value="F:glutathione hydrolase activity"/>
    <property type="evidence" value="ECO:0007669"/>
    <property type="project" value="UniProtKB-UniRule"/>
</dbReference>
<gene>
    <name evidence="10" type="ORF">N791_12890</name>
</gene>
<dbReference type="PROSITE" id="PS51257">
    <property type="entry name" value="PROKAR_LIPOPROTEIN"/>
    <property type="match status" value="1"/>
</dbReference>
<comment type="pathway">
    <text evidence="7">Sulfur metabolism; glutathione metabolism.</text>
</comment>
<dbReference type="InterPro" id="IPR051792">
    <property type="entry name" value="GGT_bact"/>
</dbReference>